<comment type="caution">
    <text evidence="1">The sequence shown here is derived from an EMBL/GenBank/DDBJ whole genome shotgun (WGS) entry which is preliminary data.</text>
</comment>
<keyword evidence="2" id="KW-1185">Reference proteome</keyword>
<dbReference type="Proteomes" id="UP000271374">
    <property type="component" value="Unassembled WGS sequence"/>
</dbReference>
<dbReference type="Pfam" id="PF06338">
    <property type="entry name" value="ComK"/>
    <property type="match status" value="1"/>
</dbReference>
<dbReference type="AlphaFoldDB" id="A0A3S0L4A5"/>
<organism evidence="1 2">
    <name type="scientific">Bacillus yapensis</name>
    <dbReference type="NCBI Taxonomy" id="2492960"/>
    <lineage>
        <taxon>Bacteria</taxon>
        <taxon>Bacillati</taxon>
        <taxon>Bacillota</taxon>
        <taxon>Bacilli</taxon>
        <taxon>Bacillales</taxon>
        <taxon>Bacillaceae</taxon>
        <taxon>Bacillus</taxon>
    </lineage>
</organism>
<evidence type="ECO:0008006" key="3">
    <source>
        <dbReference type="Google" id="ProtNLM"/>
    </source>
</evidence>
<reference evidence="1 2" key="1">
    <citation type="submission" date="2018-12" db="EMBL/GenBank/DDBJ databases">
        <title>Bacillus yapensis draft genome sequence.</title>
        <authorList>
            <person name="Yu L."/>
            <person name="Xu X."/>
            <person name="Tang X."/>
        </authorList>
    </citation>
    <scope>NUCLEOTIDE SEQUENCE [LARGE SCALE GENOMIC DNA]</scope>
    <source>
        <strain evidence="1 2">XXST-01</strain>
    </source>
</reference>
<evidence type="ECO:0000313" key="1">
    <source>
        <dbReference type="EMBL" id="RTR26706.1"/>
    </source>
</evidence>
<dbReference type="GO" id="GO:0030420">
    <property type="term" value="P:establishment of competence for transformation"/>
    <property type="evidence" value="ECO:0007669"/>
    <property type="project" value="InterPro"/>
</dbReference>
<dbReference type="OrthoDB" id="2731896at2"/>
<evidence type="ECO:0000313" key="2">
    <source>
        <dbReference type="Proteomes" id="UP000271374"/>
    </source>
</evidence>
<accession>A0A3S0L4A5</accession>
<name>A0A3S0L4A5_9BACI</name>
<dbReference type="EMBL" id="RXNT01000022">
    <property type="protein sequence ID" value="RTR26706.1"/>
    <property type="molecule type" value="Genomic_DNA"/>
</dbReference>
<gene>
    <name evidence="1" type="ORF">EKG37_20580</name>
</gene>
<sequence>MKNKQTKEGTKMVIRENYLINAKTVLFYGIYYENGVLFTFVIEGNDKFLVAMSPLKLIDNTLTSYGSSFKGALESSRKLLGRNRKMYPIKIDASLDIWIFPSKSYKKENCVWFVLNHVENTKLLSLKDTKVFLKYGHEIDIKMRESSFRNKRGCAADLRDMILRNTKGALKYDQVPEERWVIVEEMGKYECRGSEEER</sequence>
<protein>
    <recommendedName>
        <fullName evidence="3">Competence protein</fullName>
    </recommendedName>
</protein>
<dbReference type="InterPro" id="IPR010461">
    <property type="entry name" value="ComK"/>
</dbReference>
<proteinExistence type="predicted"/>